<keyword evidence="4" id="KW-1185">Reference proteome</keyword>
<feature type="region of interest" description="Disordered" evidence="1">
    <location>
        <begin position="178"/>
        <end position="200"/>
    </location>
</feature>
<name>A0A9P0GPV7_PHACE</name>
<keyword evidence="2" id="KW-0732">Signal</keyword>
<evidence type="ECO:0000313" key="4">
    <source>
        <dbReference type="Proteomes" id="UP001153737"/>
    </source>
</evidence>
<accession>A0A9P0GPV7</accession>
<sequence length="200" mass="23076">MRQTSSKSIKSAKVFWTTLLACCLQVTFIDIAQAEASANPKVDDDSFQMDNEMPKRDWNRNLNTWGKRGWSNIHGGWALKRSAPSWVDQQIYPSVPIAEKRSWQNFQGGWGKRMAPSSEEEAAMQEVAAMLEQQDPNSIPMDPEEDFAMKEEDKRNWNKFSDGWGKRTKWENFRGSWGKRSPAWSNLKGVWGKRSERNSP</sequence>
<dbReference type="EMBL" id="OU896712">
    <property type="protein sequence ID" value="CAH1174101.1"/>
    <property type="molecule type" value="Genomic_DNA"/>
</dbReference>
<feature type="signal peptide" evidence="2">
    <location>
        <begin position="1"/>
        <end position="34"/>
    </location>
</feature>
<protein>
    <submittedName>
        <fullName evidence="3">Uncharacterized protein</fullName>
    </submittedName>
</protein>
<proteinExistence type="predicted"/>
<reference evidence="3" key="2">
    <citation type="submission" date="2022-10" db="EMBL/GenBank/DDBJ databases">
        <authorList>
            <consortium name="ENA_rothamsted_submissions"/>
            <consortium name="culmorum"/>
            <person name="King R."/>
        </authorList>
    </citation>
    <scope>NUCLEOTIDE SEQUENCE</scope>
</reference>
<reference evidence="3" key="1">
    <citation type="submission" date="2022-01" db="EMBL/GenBank/DDBJ databases">
        <authorList>
            <person name="King R."/>
        </authorList>
    </citation>
    <scope>NUCLEOTIDE SEQUENCE</scope>
</reference>
<feature type="chain" id="PRO_5040240500" evidence="2">
    <location>
        <begin position="35"/>
        <end position="200"/>
    </location>
</feature>
<evidence type="ECO:0000313" key="3">
    <source>
        <dbReference type="EMBL" id="CAH1174101.1"/>
    </source>
</evidence>
<evidence type="ECO:0000256" key="2">
    <source>
        <dbReference type="SAM" id="SignalP"/>
    </source>
</evidence>
<evidence type="ECO:0000256" key="1">
    <source>
        <dbReference type="SAM" id="MobiDB-lite"/>
    </source>
</evidence>
<dbReference type="OrthoDB" id="5239715at2759"/>
<dbReference type="AlphaFoldDB" id="A0A9P0GPV7"/>
<organism evidence="3 4">
    <name type="scientific">Phaedon cochleariae</name>
    <name type="common">Mustard beetle</name>
    <dbReference type="NCBI Taxonomy" id="80249"/>
    <lineage>
        <taxon>Eukaryota</taxon>
        <taxon>Metazoa</taxon>
        <taxon>Ecdysozoa</taxon>
        <taxon>Arthropoda</taxon>
        <taxon>Hexapoda</taxon>
        <taxon>Insecta</taxon>
        <taxon>Pterygota</taxon>
        <taxon>Neoptera</taxon>
        <taxon>Endopterygota</taxon>
        <taxon>Coleoptera</taxon>
        <taxon>Polyphaga</taxon>
        <taxon>Cucujiformia</taxon>
        <taxon>Chrysomeloidea</taxon>
        <taxon>Chrysomelidae</taxon>
        <taxon>Chrysomelinae</taxon>
        <taxon>Chrysomelini</taxon>
        <taxon>Phaedon</taxon>
    </lineage>
</organism>
<gene>
    <name evidence="3" type="ORF">PHAECO_LOCUS9844</name>
</gene>
<dbReference type="Proteomes" id="UP001153737">
    <property type="component" value="Chromosome 6"/>
</dbReference>